<protein>
    <recommendedName>
        <fullName evidence="2">FCP1 homology domain-containing protein</fullName>
    </recommendedName>
</protein>
<dbReference type="AlphaFoldDB" id="A0AAW2TYW1"/>
<reference evidence="1" key="1">
    <citation type="submission" date="2020-06" db="EMBL/GenBank/DDBJ databases">
        <authorList>
            <person name="Li T."/>
            <person name="Hu X."/>
            <person name="Zhang T."/>
            <person name="Song X."/>
            <person name="Zhang H."/>
            <person name="Dai N."/>
            <person name="Sheng W."/>
            <person name="Hou X."/>
            <person name="Wei L."/>
        </authorList>
    </citation>
    <scope>NUCLEOTIDE SEQUENCE</scope>
    <source>
        <strain evidence="1">KEN1</strain>
        <tissue evidence="1">Leaf</tissue>
    </source>
</reference>
<comment type="caution">
    <text evidence="1">The sequence shown here is derived from an EMBL/GenBank/DDBJ whole genome shotgun (WGS) entry which is preliminary data.</text>
</comment>
<evidence type="ECO:0008006" key="2">
    <source>
        <dbReference type="Google" id="ProtNLM"/>
    </source>
</evidence>
<dbReference type="EMBL" id="JACGWN010000013">
    <property type="protein sequence ID" value="KAL0410038.1"/>
    <property type="molecule type" value="Genomic_DNA"/>
</dbReference>
<name>A0AAW2TYW1_9LAMI</name>
<proteinExistence type="predicted"/>
<organism evidence="1">
    <name type="scientific">Sesamum latifolium</name>
    <dbReference type="NCBI Taxonomy" id="2727402"/>
    <lineage>
        <taxon>Eukaryota</taxon>
        <taxon>Viridiplantae</taxon>
        <taxon>Streptophyta</taxon>
        <taxon>Embryophyta</taxon>
        <taxon>Tracheophyta</taxon>
        <taxon>Spermatophyta</taxon>
        <taxon>Magnoliopsida</taxon>
        <taxon>eudicotyledons</taxon>
        <taxon>Gunneridae</taxon>
        <taxon>Pentapetalae</taxon>
        <taxon>asterids</taxon>
        <taxon>lamiids</taxon>
        <taxon>Lamiales</taxon>
        <taxon>Pedaliaceae</taxon>
        <taxon>Sesamum</taxon>
    </lineage>
</organism>
<gene>
    <name evidence="1" type="ORF">Slati_3593500</name>
</gene>
<accession>A0AAW2TYW1</accession>
<reference evidence="1" key="2">
    <citation type="journal article" date="2024" name="Plant">
        <title>Genomic evolution and insights into agronomic trait innovations of Sesamum species.</title>
        <authorList>
            <person name="Miao H."/>
            <person name="Wang L."/>
            <person name="Qu L."/>
            <person name="Liu H."/>
            <person name="Sun Y."/>
            <person name="Le M."/>
            <person name="Wang Q."/>
            <person name="Wei S."/>
            <person name="Zheng Y."/>
            <person name="Lin W."/>
            <person name="Duan Y."/>
            <person name="Cao H."/>
            <person name="Xiong S."/>
            <person name="Wang X."/>
            <person name="Wei L."/>
            <person name="Li C."/>
            <person name="Ma Q."/>
            <person name="Ju M."/>
            <person name="Zhao R."/>
            <person name="Li G."/>
            <person name="Mu C."/>
            <person name="Tian Q."/>
            <person name="Mei H."/>
            <person name="Zhang T."/>
            <person name="Gao T."/>
            <person name="Zhang H."/>
        </authorList>
    </citation>
    <scope>NUCLEOTIDE SEQUENCE</scope>
    <source>
        <strain evidence="1">KEN1</strain>
    </source>
</reference>
<evidence type="ECO:0000313" key="1">
    <source>
        <dbReference type="EMBL" id="KAL0410038.1"/>
    </source>
</evidence>
<sequence>MAEKSKLKNVISDEKEPTNGVVLPFDKLTLGPQKKLLVLRPVGCWSTVRDKARVRGLRPDVLHGEYLCIFCHNIGAVLSNITGGLGSKFLFVCVGSDSGFVSLRKQRNSPYLKELKDLCEKIYHREKYSALNTLLIDDMPVRCHDNRVL</sequence>